<dbReference type="InterPro" id="IPR044972">
    <property type="entry name" value="Mot1"/>
</dbReference>
<keyword evidence="2" id="KW-0547">Nucleotide-binding</keyword>
<keyword evidence="1" id="KW-0677">Repeat</keyword>
<dbReference type="GO" id="GO:0003677">
    <property type="term" value="F:DNA binding"/>
    <property type="evidence" value="ECO:0007669"/>
    <property type="project" value="UniProtKB-KW"/>
</dbReference>
<evidence type="ECO:0000313" key="6">
    <source>
        <dbReference type="EMBL" id="GIY32715.1"/>
    </source>
</evidence>
<keyword evidence="7" id="KW-1185">Reference proteome</keyword>
<evidence type="ECO:0000256" key="3">
    <source>
        <dbReference type="ARBA" id="ARBA00023125"/>
    </source>
</evidence>
<dbReference type="InterPro" id="IPR016024">
    <property type="entry name" value="ARM-type_fold"/>
</dbReference>
<keyword evidence="2" id="KW-0378">Hydrolase</keyword>
<dbReference type="SUPFAM" id="SSF48371">
    <property type="entry name" value="ARM repeat"/>
    <property type="match status" value="1"/>
</dbReference>
<gene>
    <name evidence="6" type="primary">BTAF1</name>
    <name evidence="6" type="ORF">CEXT_159171</name>
</gene>
<dbReference type="Proteomes" id="UP001054945">
    <property type="component" value="Unassembled WGS sequence"/>
</dbReference>
<name>A0AAV4SEX2_CAEEX</name>
<keyword evidence="2" id="KW-0067">ATP-binding</keyword>
<dbReference type="InterPro" id="IPR011989">
    <property type="entry name" value="ARM-like"/>
</dbReference>
<dbReference type="AlphaFoldDB" id="A0AAV4SEX2"/>
<dbReference type="GO" id="GO:0016887">
    <property type="term" value="F:ATP hydrolysis activity"/>
    <property type="evidence" value="ECO:0007669"/>
    <property type="project" value="InterPro"/>
</dbReference>
<keyword evidence="2" id="KW-0347">Helicase</keyword>
<dbReference type="Pfam" id="PF23271">
    <property type="entry name" value="HEAT_GCN1"/>
    <property type="match status" value="1"/>
</dbReference>
<dbReference type="EMBL" id="BPLR01009537">
    <property type="protein sequence ID" value="GIY32715.1"/>
    <property type="molecule type" value="Genomic_DNA"/>
</dbReference>
<reference evidence="6 7" key="1">
    <citation type="submission" date="2021-06" db="EMBL/GenBank/DDBJ databases">
        <title>Caerostris extrusa draft genome.</title>
        <authorList>
            <person name="Kono N."/>
            <person name="Arakawa K."/>
        </authorList>
    </citation>
    <scope>NUCLEOTIDE SEQUENCE [LARGE SCALE GENOMIC DNA]</scope>
</reference>
<dbReference type="PANTHER" id="PTHR36498">
    <property type="entry name" value="TATA-BINDING PROTEIN-ASSOCIATED FACTOR 172"/>
    <property type="match status" value="1"/>
</dbReference>
<dbReference type="Pfam" id="PF12054">
    <property type="entry name" value="DUF3535"/>
    <property type="match status" value="1"/>
</dbReference>
<protein>
    <submittedName>
        <fullName evidence="6">TATA-binding protein-associated factor 172</fullName>
    </submittedName>
</protein>
<sequence length="306" mass="34668">MNFDNQGEKEKATISRSISLNDSIITLVNMQKSAEKVLLRRSNSVASKRISRECNWKNLFLMMRLKNFELQARGSTYVFTHAVEHFGEELSEKLPKLWESVFQPLKNFIDPSESGSKVFSIVNTTELLCSLQLLKVICSFINTKLHVELVNILPHLCCCLDHPLSLLRNKAASCLGRLSKVITGETMNVVLDKILGKLGASDNEIQRQGSIEAIACIIDELGLNIVPYIVFLIVPMLGRMSDQNEGVRLLATHCFASLIKLMPLEGGIQNPPKLDPKLLERKEQERLFLDQLMNPKKWNPMLFLYL</sequence>
<evidence type="ECO:0000259" key="4">
    <source>
        <dbReference type="Pfam" id="PF12054"/>
    </source>
</evidence>
<dbReference type="GO" id="GO:0017025">
    <property type="term" value="F:TBP-class protein binding"/>
    <property type="evidence" value="ECO:0007669"/>
    <property type="project" value="InterPro"/>
</dbReference>
<dbReference type="PANTHER" id="PTHR36498:SF1">
    <property type="entry name" value="TATA-BINDING PROTEIN-ASSOCIATED FACTOR 172"/>
    <property type="match status" value="1"/>
</dbReference>
<dbReference type="InterPro" id="IPR022707">
    <property type="entry name" value="Mot1_central_dom"/>
</dbReference>
<comment type="caution">
    <text evidence="6">The sequence shown here is derived from an EMBL/GenBank/DDBJ whole genome shotgun (WGS) entry which is preliminary data.</text>
</comment>
<keyword evidence="3" id="KW-0238">DNA-binding</keyword>
<feature type="domain" description="Mot1 central" evidence="4">
    <location>
        <begin position="17"/>
        <end position="99"/>
    </location>
</feature>
<dbReference type="Gene3D" id="1.25.10.10">
    <property type="entry name" value="Leucine-rich Repeat Variant"/>
    <property type="match status" value="1"/>
</dbReference>
<evidence type="ECO:0000259" key="5">
    <source>
        <dbReference type="Pfam" id="PF23271"/>
    </source>
</evidence>
<organism evidence="6 7">
    <name type="scientific">Caerostris extrusa</name>
    <name type="common">Bark spider</name>
    <name type="synonym">Caerostris bankana</name>
    <dbReference type="NCBI Taxonomy" id="172846"/>
    <lineage>
        <taxon>Eukaryota</taxon>
        <taxon>Metazoa</taxon>
        <taxon>Ecdysozoa</taxon>
        <taxon>Arthropoda</taxon>
        <taxon>Chelicerata</taxon>
        <taxon>Arachnida</taxon>
        <taxon>Araneae</taxon>
        <taxon>Araneomorphae</taxon>
        <taxon>Entelegynae</taxon>
        <taxon>Araneoidea</taxon>
        <taxon>Araneidae</taxon>
        <taxon>Caerostris</taxon>
    </lineage>
</organism>
<evidence type="ECO:0000313" key="7">
    <source>
        <dbReference type="Proteomes" id="UP001054945"/>
    </source>
</evidence>
<feature type="domain" description="Stalled ribosome sensor GCN1-like HEAT repeats region" evidence="5">
    <location>
        <begin position="132"/>
        <end position="263"/>
    </location>
</feature>
<evidence type="ECO:0000256" key="1">
    <source>
        <dbReference type="ARBA" id="ARBA00022737"/>
    </source>
</evidence>
<proteinExistence type="predicted"/>
<dbReference type="InterPro" id="IPR057546">
    <property type="entry name" value="HEAT_GCN1"/>
</dbReference>
<evidence type="ECO:0000256" key="2">
    <source>
        <dbReference type="ARBA" id="ARBA00022806"/>
    </source>
</evidence>
<dbReference type="GO" id="GO:0004386">
    <property type="term" value="F:helicase activity"/>
    <property type="evidence" value="ECO:0007669"/>
    <property type="project" value="UniProtKB-KW"/>
</dbReference>
<accession>A0AAV4SEX2</accession>